<dbReference type="AlphaFoldDB" id="A0A4U8UIA3"/>
<sequence length="94" mass="10577">MLLSRGVRGDVMPRDAVVGHERHYLRIVFTRFCAISNKIFSAALKVVALSLVTVSGTPRRPINRWNAMMKDDVVKLVTSSKCTRRVVAHVKMNP</sequence>
<accession>A0A4U8UIA3</accession>
<reference evidence="1 2" key="2">
    <citation type="journal article" date="2019" name="G3 (Bethesda)">
        <title>Hybrid Assembly of the Genome of the Entomopathogenic Nematode Steinernema carpocapsae Identifies the X-Chromosome.</title>
        <authorList>
            <person name="Serra L."/>
            <person name="Macchietto M."/>
            <person name="Macias-Munoz A."/>
            <person name="McGill C.J."/>
            <person name="Rodriguez I.M."/>
            <person name="Rodriguez B."/>
            <person name="Murad R."/>
            <person name="Mortazavi A."/>
        </authorList>
    </citation>
    <scope>NUCLEOTIDE SEQUENCE [LARGE SCALE GENOMIC DNA]</scope>
    <source>
        <strain evidence="1 2">ALL</strain>
    </source>
</reference>
<keyword evidence="2" id="KW-1185">Reference proteome</keyword>
<evidence type="ECO:0000313" key="2">
    <source>
        <dbReference type="Proteomes" id="UP000298663"/>
    </source>
</evidence>
<proteinExistence type="predicted"/>
<dbReference type="Proteomes" id="UP000298663">
    <property type="component" value="Unassembled WGS sequence"/>
</dbReference>
<gene>
    <name evidence="1" type="ORF">L596_000474</name>
</gene>
<reference evidence="1 2" key="1">
    <citation type="journal article" date="2015" name="Genome Biol.">
        <title>Comparative genomics of Steinernema reveals deeply conserved gene regulatory networks.</title>
        <authorList>
            <person name="Dillman A.R."/>
            <person name="Macchietto M."/>
            <person name="Porter C.F."/>
            <person name="Rogers A."/>
            <person name="Williams B."/>
            <person name="Antoshechkin I."/>
            <person name="Lee M.M."/>
            <person name="Goodwin Z."/>
            <person name="Lu X."/>
            <person name="Lewis E.E."/>
            <person name="Goodrich-Blair H."/>
            <person name="Stock S.P."/>
            <person name="Adams B.J."/>
            <person name="Sternberg P.W."/>
            <person name="Mortazavi A."/>
        </authorList>
    </citation>
    <scope>NUCLEOTIDE SEQUENCE [LARGE SCALE GENOMIC DNA]</scope>
    <source>
        <strain evidence="1 2">ALL</strain>
    </source>
</reference>
<name>A0A4U8UIA3_STECR</name>
<evidence type="ECO:0000313" key="1">
    <source>
        <dbReference type="EMBL" id="TMS32662.1"/>
    </source>
</evidence>
<protein>
    <submittedName>
        <fullName evidence="1">Uncharacterized protein</fullName>
    </submittedName>
</protein>
<dbReference type="EMBL" id="AZBU02000001">
    <property type="protein sequence ID" value="TMS32662.1"/>
    <property type="molecule type" value="Genomic_DNA"/>
</dbReference>
<comment type="caution">
    <text evidence="1">The sequence shown here is derived from an EMBL/GenBank/DDBJ whole genome shotgun (WGS) entry which is preliminary data.</text>
</comment>
<organism evidence="1 2">
    <name type="scientific">Steinernema carpocapsae</name>
    <name type="common">Entomopathogenic nematode</name>
    <dbReference type="NCBI Taxonomy" id="34508"/>
    <lineage>
        <taxon>Eukaryota</taxon>
        <taxon>Metazoa</taxon>
        <taxon>Ecdysozoa</taxon>
        <taxon>Nematoda</taxon>
        <taxon>Chromadorea</taxon>
        <taxon>Rhabditida</taxon>
        <taxon>Tylenchina</taxon>
        <taxon>Panagrolaimomorpha</taxon>
        <taxon>Strongyloidoidea</taxon>
        <taxon>Steinernematidae</taxon>
        <taxon>Steinernema</taxon>
    </lineage>
</organism>